<organism evidence="2">
    <name type="scientific">Sesamum radiatum</name>
    <name type="common">Black benniseed</name>
    <dbReference type="NCBI Taxonomy" id="300843"/>
    <lineage>
        <taxon>Eukaryota</taxon>
        <taxon>Viridiplantae</taxon>
        <taxon>Streptophyta</taxon>
        <taxon>Embryophyta</taxon>
        <taxon>Tracheophyta</taxon>
        <taxon>Spermatophyta</taxon>
        <taxon>Magnoliopsida</taxon>
        <taxon>eudicotyledons</taxon>
        <taxon>Gunneridae</taxon>
        <taxon>Pentapetalae</taxon>
        <taxon>asterids</taxon>
        <taxon>lamiids</taxon>
        <taxon>Lamiales</taxon>
        <taxon>Pedaliaceae</taxon>
        <taxon>Sesamum</taxon>
    </lineage>
</organism>
<dbReference type="PANTHER" id="PTHR46890">
    <property type="entry name" value="NON-LTR RETROLELEMENT REVERSE TRANSCRIPTASE-LIKE PROTEIN-RELATED"/>
    <property type="match status" value="1"/>
</dbReference>
<gene>
    <name evidence="2" type="ORF">Sradi_5616100</name>
</gene>
<dbReference type="AlphaFoldDB" id="A0AAW2L040"/>
<dbReference type="InterPro" id="IPR000477">
    <property type="entry name" value="RT_dom"/>
</dbReference>
<evidence type="ECO:0000259" key="1">
    <source>
        <dbReference type="Pfam" id="PF00078"/>
    </source>
</evidence>
<dbReference type="CDD" id="cd01650">
    <property type="entry name" value="RT_nLTR_like"/>
    <property type="match status" value="1"/>
</dbReference>
<feature type="domain" description="Reverse transcriptase" evidence="1">
    <location>
        <begin position="18"/>
        <end position="116"/>
    </location>
</feature>
<reference evidence="2" key="1">
    <citation type="submission" date="2020-06" db="EMBL/GenBank/DDBJ databases">
        <authorList>
            <person name="Li T."/>
            <person name="Hu X."/>
            <person name="Zhang T."/>
            <person name="Song X."/>
            <person name="Zhang H."/>
            <person name="Dai N."/>
            <person name="Sheng W."/>
            <person name="Hou X."/>
            <person name="Wei L."/>
        </authorList>
    </citation>
    <scope>NUCLEOTIDE SEQUENCE</scope>
    <source>
        <strain evidence="2">G02</strain>
        <tissue evidence="2">Leaf</tissue>
    </source>
</reference>
<dbReference type="InterPro" id="IPR052343">
    <property type="entry name" value="Retrotransposon-Effector_Assoc"/>
</dbReference>
<proteinExistence type="predicted"/>
<dbReference type="InterPro" id="IPR043502">
    <property type="entry name" value="DNA/RNA_pol_sf"/>
</dbReference>
<dbReference type="SUPFAM" id="SSF56672">
    <property type="entry name" value="DNA/RNA polymerases"/>
    <property type="match status" value="1"/>
</dbReference>
<reference evidence="2" key="2">
    <citation type="journal article" date="2024" name="Plant">
        <title>Genomic evolution and insights into agronomic trait innovations of Sesamum species.</title>
        <authorList>
            <person name="Miao H."/>
            <person name="Wang L."/>
            <person name="Qu L."/>
            <person name="Liu H."/>
            <person name="Sun Y."/>
            <person name="Le M."/>
            <person name="Wang Q."/>
            <person name="Wei S."/>
            <person name="Zheng Y."/>
            <person name="Lin W."/>
            <person name="Duan Y."/>
            <person name="Cao H."/>
            <person name="Xiong S."/>
            <person name="Wang X."/>
            <person name="Wei L."/>
            <person name="Li C."/>
            <person name="Ma Q."/>
            <person name="Ju M."/>
            <person name="Zhao R."/>
            <person name="Li G."/>
            <person name="Mu C."/>
            <person name="Tian Q."/>
            <person name="Mei H."/>
            <person name="Zhang T."/>
            <person name="Gao T."/>
            <person name="Zhang H."/>
        </authorList>
    </citation>
    <scope>NUCLEOTIDE SEQUENCE</scope>
    <source>
        <strain evidence="2">G02</strain>
    </source>
</reference>
<comment type="caution">
    <text evidence="2">The sequence shown here is derived from an EMBL/GenBank/DDBJ whole genome shotgun (WGS) entry which is preliminary data.</text>
</comment>
<dbReference type="EMBL" id="JACGWJ010000026">
    <property type="protein sequence ID" value="KAL0312168.1"/>
    <property type="molecule type" value="Genomic_DNA"/>
</dbReference>
<accession>A0AAW2L040</accession>
<protein>
    <recommendedName>
        <fullName evidence="1">Reverse transcriptase domain-containing protein</fullName>
    </recommendedName>
</protein>
<dbReference type="PANTHER" id="PTHR46890:SF48">
    <property type="entry name" value="RNA-DIRECTED DNA POLYMERASE"/>
    <property type="match status" value="1"/>
</dbReference>
<dbReference type="Pfam" id="PF00078">
    <property type="entry name" value="RVT_1"/>
    <property type="match status" value="1"/>
</dbReference>
<evidence type="ECO:0000313" key="2">
    <source>
        <dbReference type="EMBL" id="KAL0312168.1"/>
    </source>
</evidence>
<sequence length="176" mass="19737">MIPPGLNYTHIVLIPKCKHPEYLTQFRPFSLCNVVYKIASKSIANRLKPLLDSIISPTQSAFVPDRLISDNILLAFELNHFMNTKSKGGQGWMALKLDVSKAYDKVEWSFLQQCAESEGRLQGDSICRGAPTVSHFLFADDALIFCQASLIATHSIRGVLEMYRQVSGQEINFSNL</sequence>
<name>A0AAW2L040_SESRA</name>